<evidence type="ECO:0000256" key="9">
    <source>
        <dbReference type="SAM" id="SignalP"/>
    </source>
</evidence>
<dbReference type="HOGENOM" id="CLU_013753_1_0_1"/>
<feature type="transmembrane region" description="Helical" evidence="8">
    <location>
        <begin position="554"/>
        <end position="572"/>
    </location>
</feature>
<feature type="chain" id="PRO_5002177228" description="ML-like domain-containing protein" evidence="9">
    <location>
        <begin position="25"/>
        <end position="764"/>
    </location>
</feature>
<comment type="subcellular location">
    <subcellularLocation>
        <location evidence="1">Membrane</location>
        <topology evidence="1">Multi-pass membrane protein</topology>
    </subcellularLocation>
</comment>
<feature type="transmembrane region" description="Helical" evidence="8">
    <location>
        <begin position="523"/>
        <end position="542"/>
    </location>
</feature>
<feature type="transmembrane region" description="Helical" evidence="8">
    <location>
        <begin position="584"/>
        <end position="606"/>
    </location>
</feature>
<feature type="region of interest" description="Disordered" evidence="7">
    <location>
        <begin position="709"/>
        <end position="764"/>
    </location>
</feature>
<keyword evidence="6 8" id="KW-0472">Membrane</keyword>
<feature type="transmembrane region" description="Helical" evidence="8">
    <location>
        <begin position="359"/>
        <end position="392"/>
    </location>
</feature>
<evidence type="ECO:0000256" key="4">
    <source>
        <dbReference type="ARBA" id="ARBA00022729"/>
    </source>
</evidence>
<name>A0A0C3F696_PILCF</name>
<feature type="transmembrane region" description="Helical" evidence="8">
    <location>
        <begin position="413"/>
        <end position="433"/>
    </location>
</feature>
<proteinExistence type="inferred from homology"/>
<protein>
    <recommendedName>
        <fullName evidence="10">ML-like domain-containing protein</fullName>
    </recommendedName>
</protein>
<feature type="signal peptide" evidence="9">
    <location>
        <begin position="1"/>
        <end position="24"/>
    </location>
</feature>
<accession>A0A0C3F696</accession>
<dbReference type="FunCoup" id="A0A0C3F696">
    <property type="interactions" value="18"/>
</dbReference>
<comment type="similarity">
    <text evidence="2">Belongs to the transient receptor potential (TRP) ion channel family.</text>
</comment>
<evidence type="ECO:0000256" key="6">
    <source>
        <dbReference type="ARBA" id="ARBA00023136"/>
    </source>
</evidence>
<dbReference type="Pfam" id="PF06011">
    <property type="entry name" value="TRP"/>
    <property type="match status" value="1"/>
</dbReference>
<evidence type="ECO:0000256" key="2">
    <source>
        <dbReference type="ARBA" id="ARBA00010642"/>
    </source>
</evidence>
<evidence type="ECO:0000259" key="10">
    <source>
        <dbReference type="SMART" id="SM01320"/>
    </source>
</evidence>
<sequence length="764" mass="83553">MFFFVARLRPALSAFLLLLSFVNAKDESLFTSSVTYCAPPETLLIQQFDLAYFAKNSSILFNISAASVEPNVNVSANIQLNVYGMHPFNFTIDLCSIFHGALCPLPMYNFSGTDSIPLPSSLGVANKIPGVAYKIPDLEAFAQLTLVETSTGVLKACVQSTLSNGWSTHQRAVEWSTGGLALLALLSAIWQSHSPDALAPYRFIDLLYLYQSIATTSFLNLNYPSVYRAFALNFAWAMGLFTSSSMQQSINNARHLTGGNMADASGGSAIAFVNRKFSPYNVPIASPPTLLAKNLLKLSQHFSAALPNFVTANYPSSPPGDIVDLAGGDVATVTQASTNILQAGVPVYVNSLGIATPNAFMTVFFSVLIFMAICLSLLALGYITLVVISHIRGTKQERLIELKYWFPLFARTWGLRLCLIALTPVVIFAFYQWTLKDSWLTIFLSVLLLLTLTGYILHSLFLTLRVVRHDSSSALLTDTEHLTLHGPLYAQYRTPRYYFSLPLIVATLLRALFIAFAKSNGEVQVILMVLVELCVVAAHLVLRPHKTRGGDILSSYLAIVRLICTGLMIAFMETLTVAAIPRVAIGILMAVLFSIAIIVLFVNIVIHLPGVNRLFKSTRLSHQGSAADSIWEKGDMSTSSVESQTHRGRPRNPTPEHNIPLDPHVNQPYPDFTPSHTTAELSSPSVETNSTYFGSTILPRRWSFQLSHSRSHSQSGSSISPQSADFSSAPSTPKRTIAPSTLASHGHSRQPTIEEYSPSSHHAL</sequence>
<reference evidence="11 12" key="1">
    <citation type="submission" date="2014-04" db="EMBL/GenBank/DDBJ databases">
        <authorList>
            <consortium name="DOE Joint Genome Institute"/>
            <person name="Kuo A."/>
            <person name="Tarkka M."/>
            <person name="Buscot F."/>
            <person name="Kohler A."/>
            <person name="Nagy L.G."/>
            <person name="Floudas D."/>
            <person name="Copeland A."/>
            <person name="Barry K.W."/>
            <person name="Cichocki N."/>
            <person name="Veneault-Fourrey C."/>
            <person name="LaButti K."/>
            <person name="Lindquist E.A."/>
            <person name="Lipzen A."/>
            <person name="Lundell T."/>
            <person name="Morin E."/>
            <person name="Murat C."/>
            <person name="Sun H."/>
            <person name="Tunlid A."/>
            <person name="Henrissat B."/>
            <person name="Grigoriev I.V."/>
            <person name="Hibbett D.S."/>
            <person name="Martin F."/>
            <person name="Nordberg H.P."/>
            <person name="Cantor M.N."/>
            <person name="Hua S.X."/>
        </authorList>
    </citation>
    <scope>NUCLEOTIDE SEQUENCE [LARGE SCALE GENOMIC DNA]</scope>
    <source>
        <strain evidence="11 12">F 1598</strain>
    </source>
</reference>
<dbReference type="SMART" id="SM01320">
    <property type="entry name" value="TRP_N"/>
    <property type="match status" value="1"/>
</dbReference>
<dbReference type="OrthoDB" id="2115177at2759"/>
<feature type="compositionally biased region" description="Polar residues" evidence="7">
    <location>
        <begin position="674"/>
        <end position="687"/>
    </location>
</feature>
<organism evidence="11 12">
    <name type="scientific">Piloderma croceum (strain F 1598)</name>
    <dbReference type="NCBI Taxonomy" id="765440"/>
    <lineage>
        <taxon>Eukaryota</taxon>
        <taxon>Fungi</taxon>
        <taxon>Dikarya</taxon>
        <taxon>Basidiomycota</taxon>
        <taxon>Agaricomycotina</taxon>
        <taxon>Agaricomycetes</taxon>
        <taxon>Agaricomycetidae</taxon>
        <taxon>Atheliales</taxon>
        <taxon>Atheliaceae</taxon>
        <taxon>Piloderma</taxon>
    </lineage>
</organism>
<dbReference type="InterPro" id="IPR040241">
    <property type="entry name" value="TRP_Flc/Pkd2-like"/>
</dbReference>
<keyword evidence="4 9" id="KW-0732">Signal</keyword>
<evidence type="ECO:0000256" key="7">
    <source>
        <dbReference type="SAM" id="MobiDB-lite"/>
    </source>
</evidence>
<dbReference type="InterPro" id="IPR032800">
    <property type="entry name" value="TRP_N"/>
</dbReference>
<keyword evidence="12" id="KW-1185">Reference proteome</keyword>
<evidence type="ECO:0000313" key="11">
    <source>
        <dbReference type="EMBL" id="KIM75456.1"/>
    </source>
</evidence>
<reference evidence="12" key="2">
    <citation type="submission" date="2015-01" db="EMBL/GenBank/DDBJ databases">
        <title>Evolutionary Origins and Diversification of the Mycorrhizal Mutualists.</title>
        <authorList>
            <consortium name="DOE Joint Genome Institute"/>
            <consortium name="Mycorrhizal Genomics Consortium"/>
            <person name="Kohler A."/>
            <person name="Kuo A."/>
            <person name="Nagy L.G."/>
            <person name="Floudas D."/>
            <person name="Copeland A."/>
            <person name="Barry K.W."/>
            <person name="Cichocki N."/>
            <person name="Veneault-Fourrey C."/>
            <person name="LaButti K."/>
            <person name="Lindquist E.A."/>
            <person name="Lipzen A."/>
            <person name="Lundell T."/>
            <person name="Morin E."/>
            <person name="Murat C."/>
            <person name="Riley R."/>
            <person name="Ohm R."/>
            <person name="Sun H."/>
            <person name="Tunlid A."/>
            <person name="Henrissat B."/>
            <person name="Grigoriev I.V."/>
            <person name="Hibbett D.S."/>
            <person name="Martin F."/>
        </authorList>
    </citation>
    <scope>NUCLEOTIDE SEQUENCE [LARGE SCALE GENOMIC DNA]</scope>
    <source>
        <strain evidence="12">F 1598</strain>
    </source>
</reference>
<dbReference type="Proteomes" id="UP000054166">
    <property type="component" value="Unassembled WGS sequence"/>
</dbReference>
<feature type="transmembrane region" description="Helical" evidence="8">
    <location>
        <begin position="439"/>
        <end position="464"/>
    </location>
</feature>
<feature type="domain" description="ML-like" evidence="10">
    <location>
        <begin position="27"/>
        <end position="169"/>
    </location>
</feature>
<keyword evidence="3 8" id="KW-0812">Transmembrane</keyword>
<evidence type="ECO:0000256" key="3">
    <source>
        <dbReference type="ARBA" id="ARBA00022692"/>
    </source>
</evidence>
<feature type="compositionally biased region" description="Low complexity" evidence="7">
    <location>
        <begin position="709"/>
        <end position="723"/>
    </location>
</feature>
<evidence type="ECO:0000256" key="8">
    <source>
        <dbReference type="SAM" id="Phobius"/>
    </source>
</evidence>
<evidence type="ECO:0000313" key="12">
    <source>
        <dbReference type="Proteomes" id="UP000054166"/>
    </source>
</evidence>
<dbReference type="GO" id="GO:0055085">
    <property type="term" value="P:transmembrane transport"/>
    <property type="evidence" value="ECO:0007669"/>
    <property type="project" value="TreeGrafter"/>
</dbReference>
<gene>
    <name evidence="11" type="ORF">PILCRDRAFT_827161</name>
</gene>
<dbReference type="AlphaFoldDB" id="A0A0C3F696"/>
<keyword evidence="5 8" id="KW-1133">Transmembrane helix</keyword>
<evidence type="ECO:0000256" key="5">
    <source>
        <dbReference type="ARBA" id="ARBA00022989"/>
    </source>
</evidence>
<evidence type="ECO:0000256" key="1">
    <source>
        <dbReference type="ARBA" id="ARBA00004141"/>
    </source>
</evidence>
<feature type="transmembrane region" description="Helical" evidence="8">
    <location>
        <begin position="497"/>
        <end position="517"/>
    </location>
</feature>
<dbReference type="InParanoid" id="A0A0C3F696"/>
<dbReference type="GO" id="GO:0009272">
    <property type="term" value="P:fungal-type cell wall biogenesis"/>
    <property type="evidence" value="ECO:0007669"/>
    <property type="project" value="TreeGrafter"/>
</dbReference>
<dbReference type="PANTHER" id="PTHR31145">
    <property type="entry name" value="INTEGRAL MEMBRANE PROTEIN (AFU_ORTHOLOGUE AFUA_7G01610)"/>
    <property type="match status" value="1"/>
</dbReference>
<dbReference type="STRING" id="765440.A0A0C3F696"/>
<feature type="region of interest" description="Disordered" evidence="7">
    <location>
        <begin position="633"/>
        <end position="687"/>
    </location>
</feature>
<dbReference type="EMBL" id="KN833046">
    <property type="protein sequence ID" value="KIM75456.1"/>
    <property type="molecule type" value="Genomic_DNA"/>
</dbReference>
<feature type="compositionally biased region" description="Polar residues" evidence="7">
    <location>
        <begin position="724"/>
        <end position="743"/>
    </location>
</feature>
<dbReference type="GO" id="GO:0016020">
    <property type="term" value="C:membrane"/>
    <property type="evidence" value="ECO:0007669"/>
    <property type="project" value="UniProtKB-SubCell"/>
</dbReference>
<dbReference type="PANTHER" id="PTHR31145:SF2">
    <property type="entry name" value="FLAVIN CARRIER PROTEIN 2"/>
    <property type="match status" value="1"/>
</dbReference>
<dbReference type="InterPro" id="IPR010308">
    <property type="entry name" value="TRP_C"/>
</dbReference>
<dbReference type="Pfam" id="PF14558">
    <property type="entry name" value="TRP_N"/>
    <property type="match status" value="1"/>
</dbReference>